<keyword evidence="1" id="KW-1133">Transmembrane helix</keyword>
<keyword evidence="1" id="KW-0472">Membrane</keyword>
<evidence type="ECO:0000313" key="3">
    <source>
        <dbReference type="Proteomes" id="UP000028681"/>
    </source>
</evidence>
<evidence type="ECO:0000313" key="2">
    <source>
        <dbReference type="EMBL" id="AIJ09900.1"/>
    </source>
</evidence>
<dbReference type="RefSeq" id="WP_309545123.1">
    <property type="nucleotide sequence ID" value="NZ_CP006664.1"/>
</dbReference>
<protein>
    <submittedName>
        <fullName evidence="2">Di/tripeptide permease DtpB</fullName>
    </submittedName>
</protein>
<dbReference type="HOGENOM" id="CLU_2507406_0_0_6"/>
<dbReference type="Proteomes" id="UP000028681">
    <property type="component" value="Chromosome"/>
</dbReference>
<organism evidence="2 3">
    <name type="scientific">Edwardsiella anguillarum ET080813</name>
    <dbReference type="NCBI Taxonomy" id="667120"/>
    <lineage>
        <taxon>Bacteria</taxon>
        <taxon>Pseudomonadati</taxon>
        <taxon>Pseudomonadota</taxon>
        <taxon>Gammaproteobacteria</taxon>
        <taxon>Enterobacterales</taxon>
        <taxon>Hafniaceae</taxon>
        <taxon>Edwardsiella</taxon>
    </lineage>
</organism>
<dbReference type="KEGG" id="ete:ETEE_3479"/>
<dbReference type="AlphaFoldDB" id="A0A076LN23"/>
<sequence>MIAKLFPREVRGFIYGAWGMVLALASLAGFSASDSEAGGDAQRSLQQYGGYFYALALATLIVAPICWWLAPRLERLLNAPDHPAA</sequence>
<reference evidence="2 3" key="1">
    <citation type="journal article" date="2012" name="PLoS ONE">
        <title>Edwardsiella comparative phylogenomics reveal the new intra/inter-species taxonomic relationships, virulence evolution and niche adaptation mechanisms.</title>
        <authorList>
            <person name="Yang M."/>
            <person name="Lv Y."/>
            <person name="Xiao J."/>
            <person name="Wu H."/>
            <person name="Zheng H."/>
            <person name="Liu Q."/>
            <person name="Zhang Y."/>
            <person name="Wang Q."/>
        </authorList>
    </citation>
    <scope>NUCLEOTIDE SEQUENCE [LARGE SCALE GENOMIC DNA]</scope>
    <source>
        <strain evidence="3">080813</strain>
    </source>
</reference>
<dbReference type="EMBL" id="CP006664">
    <property type="protein sequence ID" value="AIJ09900.1"/>
    <property type="molecule type" value="Genomic_DNA"/>
</dbReference>
<keyword evidence="1" id="KW-0812">Transmembrane</keyword>
<dbReference type="GeneID" id="80988383"/>
<name>A0A076LN23_9GAMM</name>
<accession>A0A076LN23</accession>
<feature type="transmembrane region" description="Helical" evidence="1">
    <location>
        <begin position="12"/>
        <end position="30"/>
    </location>
</feature>
<evidence type="ECO:0000256" key="1">
    <source>
        <dbReference type="SAM" id="Phobius"/>
    </source>
</evidence>
<gene>
    <name evidence="2" type="primary">dtpB</name>
    <name evidence="2" type="ORF">ETEE_3479</name>
</gene>
<dbReference type="Gene3D" id="1.20.1250.20">
    <property type="entry name" value="MFS general substrate transporter like domains"/>
    <property type="match status" value="1"/>
</dbReference>
<feature type="transmembrane region" description="Helical" evidence="1">
    <location>
        <begin position="50"/>
        <end position="70"/>
    </location>
</feature>
<dbReference type="SUPFAM" id="SSF103473">
    <property type="entry name" value="MFS general substrate transporter"/>
    <property type="match status" value="1"/>
</dbReference>
<dbReference type="InterPro" id="IPR036259">
    <property type="entry name" value="MFS_trans_sf"/>
</dbReference>
<proteinExistence type="predicted"/>